<protein>
    <submittedName>
        <fullName evidence="2">ATPase subunit 8</fullName>
    </submittedName>
</protein>
<gene>
    <name evidence="2" type="primary">atp8</name>
</gene>
<evidence type="ECO:0000256" key="1">
    <source>
        <dbReference type="SAM" id="Phobius"/>
    </source>
</evidence>
<keyword evidence="1" id="KW-0472">Membrane</keyword>
<geneLocation type="mitochondrion" evidence="2"/>
<keyword evidence="2" id="KW-0496">Mitochondrion</keyword>
<organism evidence="2">
    <name type="scientific">Botrylloides nigrum</name>
    <dbReference type="NCBI Taxonomy" id="1256663"/>
    <lineage>
        <taxon>Eukaryota</taxon>
        <taxon>Metazoa</taxon>
        <taxon>Chordata</taxon>
        <taxon>Tunicata</taxon>
        <taxon>Ascidiacea</taxon>
        <taxon>Stolidobranchia</taxon>
        <taxon>Styelidae</taxon>
        <taxon>Botrylloides</taxon>
    </lineage>
</organism>
<dbReference type="CTD" id="4509"/>
<reference evidence="2" key="1">
    <citation type="journal article" date="2013" name="Genome Biol. Evol.">
        <title>Deep Sequencing of Mixed Total DNA without Barcodes Allows Efficient Assembly of Highly Plastic Ascidian Mitochondrial Genomes.</title>
        <authorList>
            <person name="Rubinstein N."/>
            <person name="Feldstein T."/>
            <person name="Shenkar N."/>
            <person name="Botero Castro F."/>
            <person name="Griggio F."/>
            <person name="Mastrototaro F."/>
            <person name="Delsuc F."/>
            <person name="Douzery E.J.P."/>
            <person name="Gissi C."/>
            <person name="Huchon D."/>
        </authorList>
    </citation>
    <scope>NUCLEOTIDE SEQUENCE</scope>
    <source>
        <tissue evidence="2">Colony</tissue>
    </source>
</reference>
<proteinExistence type="predicted"/>
<dbReference type="GeneID" id="16191553"/>
<dbReference type="EMBL" id="HF548559">
    <property type="protein sequence ID" value="CCO25787.1"/>
    <property type="molecule type" value="Genomic_DNA"/>
</dbReference>
<name>S0DG95_9ASCI</name>
<accession>S0DG95</accession>
<keyword evidence="1" id="KW-0812">Transmembrane</keyword>
<dbReference type="AlphaFoldDB" id="S0DG95"/>
<evidence type="ECO:0000313" key="2">
    <source>
        <dbReference type="EMBL" id="CCO25787.1"/>
    </source>
</evidence>
<dbReference type="RefSeq" id="YP_008083008.1">
    <property type="nucleotide sequence ID" value="NC_021467.1"/>
</dbReference>
<keyword evidence="1" id="KW-1133">Transmembrane helix</keyword>
<feature type="transmembrane region" description="Helical" evidence="1">
    <location>
        <begin position="6"/>
        <end position="27"/>
    </location>
</feature>
<sequence>MPQLNFLSFFIEFVFFLGVFILVSELFKRDEN</sequence>